<keyword evidence="8" id="KW-1185">Reference proteome</keyword>
<evidence type="ECO:0000256" key="4">
    <source>
        <dbReference type="ARBA" id="ARBA00023136"/>
    </source>
</evidence>
<dbReference type="SUPFAM" id="SSF103473">
    <property type="entry name" value="MFS general substrate transporter"/>
    <property type="match status" value="1"/>
</dbReference>
<comment type="subcellular location">
    <subcellularLocation>
        <location evidence="1">Membrane</location>
        <topology evidence="1">Multi-pass membrane protein</topology>
    </subcellularLocation>
</comment>
<dbReference type="Gene3D" id="1.20.1720.10">
    <property type="entry name" value="Multidrug resistance protein D"/>
    <property type="match status" value="1"/>
</dbReference>
<protein>
    <submittedName>
        <fullName evidence="7">Major facilitator superfamily domain-containing protein</fullName>
    </submittedName>
</protein>
<evidence type="ECO:0000313" key="8">
    <source>
        <dbReference type="Proteomes" id="UP001222325"/>
    </source>
</evidence>
<dbReference type="InterPro" id="IPR011701">
    <property type="entry name" value="MFS"/>
</dbReference>
<dbReference type="GO" id="GO:0005886">
    <property type="term" value="C:plasma membrane"/>
    <property type="evidence" value="ECO:0007669"/>
    <property type="project" value="TreeGrafter"/>
</dbReference>
<comment type="caution">
    <text evidence="7">The sequence shown here is derived from an EMBL/GenBank/DDBJ whole genome shotgun (WGS) entry which is preliminary data.</text>
</comment>
<proteinExistence type="predicted"/>
<dbReference type="PROSITE" id="PS50850">
    <property type="entry name" value="MFS"/>
    <property type="match status" value="1"/>
</dbReference>
<dbReference type="PANTHER" id="PTHR23502">
    <property type="entry name" value="MAJOR FACILITATOR SUPERFAMILY"/>
    <property type="match status" value="1"/>
</dbReference>
<dbReference type="EMBL" id="JARJCN010000085">
    <property type="protein sequence ID" value="KAJ7076114.1"/>
    <property type="molecule type" value="Genomic_DNA"/>
</dbReference>
<keyword evidence="2 5" id="KW-0812">Transmembrane</keyword>
<feature type="non-terminal residue" evidence="7">
    <location>
        <position position="150"/>
    </location>
</feature>
<accession>A0AAD6TQJ8</accession>
<gene>
    <name evidence="7" type="ORF">B0H15DRAFT_790950</name>
</gene>
<organism evidence="7 8">
    <name type="scientific">Mycena belliarum</name>
    <dbReference type="NCBI Taxonomy" id="1033014"/>
    <lineage>
        <taxon>Eukaryota</taxon>
        <taxon>Fungi</taxon>
        <taxon>Dikarya</taxon>
        <taxon>Basidiomycota</taxon>
        <taxon>Agaricomycotina</taxon>
        <taxon>Agaricomycetes</taxon>
        <taxon>Agaricomycetidae</taxon>
        <taxon>Agaricales</taxon>
        <taxon>Marasmiineae</taxon>
        <taxon>Mycenaceae</taxon>
        <taxon>Mycena</taxon>
    </lineage>
</organism>
<evidence type="ECO:0000313" key="7">
    <source>
        <dbReference type="EMBL" id="KAJ7076114.1"/>
    </source>
</evidence>
<dbReference type="Pfam" id="PF07690">
    <property type="entry name" value="MFS_1"/>
    <property type="match status" value="1"/>
</dbReference>
<dbReference type="GO" id="GO:0015244">
    <property type="term" value="F:fluconazole transmembrane transporter activity"/>
    <property type="evidence" value="ECO:0007669"/>
    <property type="project" value="TreeGrafter"/>
</dbReference>
<reference evidence="7" key="1">
    <citation type="submission" date="2023-03" db="EMBL/GenBank/DDBJ databases">
        <title>Massive genome expansion in bonnet fungi (Mycena s.s.) driven by repeated elements and novel gene families across ecological guilds.</title>
        <authorList>
            <consortium name="Lawrence Berkeley National Laboratory"/>
            <person name="Harder C.B."/>
            <person name="Miyauchi S."/>
            <person name="Viragh M."/>
            <person name="Kuo A."/>
            <person name="Thoen E."/>
            <person name="Andreopoulos B."/>
            <person name="Lu D."/>
            <person name="Skrede I."/>
            <person name="Drula E."/>
            <person name="Henrissat B."/>
            <person name="Morin E."/>
            <person name="Kohler A."/>
            <person name="Barry K."/>
            <person name="LaButti K."/>
            <person name="Morin E."/>
            <person name="Salamov A."/>
            <person name="Lipzen A."/>
            <person name="Mereny Z."/>
            <person name="Hegedus B."/>
            <person name="Baldrian P."/>
            <person name="Stursova M."/>
            <person name="Weitz H."/>
            <person name="Taylor A."/>
            <person name="Grigoriev I.V."/>
            <person name="Nagy L.G."/>
            <person name="Martin F."/>
            <person name="Kauserud H."/>
        </authorList>
    </citation>
    <scope>NUCLEOTIDE SEQUENCE</scope>
    <source>
        <strain evidence="7">CBHHK173m</strain>
    </source>
</reference>
<name>A0AAD6TQJ8_9AGAR</name>
<dbReference type="AlphaFoldDB" id="A0AAD6TQJ8"/>
<dbReference type="InterPro" id="IPR036259">
    <property type="entry name" value="MFS_trans_sf"/>
</dbReference>
<evidence type="ECO:0000259" key="6">
    <source>
        <dbReference type="PROSITE" id="PS50850"/>
    </source>
</evidence>
<evidence type="ECO:0000256" key="1">
    <source>
        <dbReference type="ARBA" id="ARBA00004141"/>
    </source>
</evidence>
<feature type="domain" description="Major facilitator superfamily (MFS) profile" evidence="6">
    <location>
        <begin position="1"/>
        <end position="150"/>
    </location>
</feature>
<evidence type="ECO:0000256" key="3">
    <source>
        <dbReference type="ARBA" id="ARBA00022989"/>
    </source>
</evidence>
<evidence type="ECO:0000256" key="5">
    <source>
        <dbReference type="SAM" id="Phobius"/>
    </source>
</evidence>
<keyword evidence="3 5" id="KW-1133">Transmembrane helix</keyword>
<dbReference type="InterPro" id="IPR020846">
    <property type="entry name" value="MFS_dom"/>
</dbReference>
<dbReference type="GO" id="GO:1990961">
    <property type="term" value="P:xenobiotic detoxification by transmembrane export across the plasma membrane"/>
    <property type="evidence" value="ECO:0007669"/>
    <property type="project" value="TreeGrafter"/>
</dbReference>
<keyword evidence="4 5" id="KW-0472">Membrane</keyword>
<dbReference type="Proteomes" id="UP001222325">
    <property type="component" value="Unassembled WGS sequence"/>
</dbReference>
<feature type="transmembrane region" description="Helical" evidence="5">
    <location>
        <begin position="124"/>
        <end position="146"/>
    </location>
</feature>
<evidence type="ECO:0000256" key="2">
    <source>
        <dbReference type="ARBA" id="ARBA00022692"/>
    </source>
</evidence>
<dbReference type="PANTHER" id="PTHR23502:SF23">
    <property type="entry name" value="FLUCONAZOLE RESISTANCE PROTEIN 1"/>
    <property type="match status" value="1"/>
</dbReference>
<sequence length="150" mass="15791">LAHFSIYLGSVIYTSSIPGSMAEFNVSLTIGTHGLPLYVLGYGIGPMSLAPLQELPVLLLGRNPVYMITLRLFVIFQIPLVTATNMSTVLVIRFLTGFFGSPALAIGGASMADISPKHQHPYALGIWALGAVAGPITGPVIGGLVAQAWR</sequence>